<sequence>MRSYRYVLLLFICSVASMRAFAGDAPAPVVVELFTSEGCSSCPPADQLLADLVAANAPGRPEVIALGEHVDYWNHDGWTDRFSSRQFTDRQNNYAQKFKLDSPFTPQMVIDGNQQVSANDKSAVVHAILAAAQQAPSAKVNLRLSSAARLNVEVQSDHHSDDIFLVITEDGLKTEVRNGENKGRTLTHVAVVHRLEKIGSLSKEGFSKEINLALDKSWNPKSTRAVVFVQEKNSGAIIGSASVPLASN</sequence>
<protein>
    <recommendedName>
        <fullName evidence="4">Secreted protein</fullName>
    </recommendedName>
</protein>
<dbReference type="STRING" id="204669.Acid345_3896"/>
<dbReference type="InterPro" id="IPR013783">
    <property type="entry name" value="Ig-like_fold"/>
</dbReference>
<evidence type="ECO:0000313" key="3">
    <source>
        <dbReference type="Proteomes" id="UP000002432"/>
    </source>
</evidence>
<feature type="chain" id="PRO_5004191583" description="Secreted protein" evidence="1">
    <location>
        <begin position="23"/>
        <end position="248"/>
    </location>
</feature>
<evidence type="ECO:0000256" key="1">
    <source>
        <dbReference type="SAM" id="SignalP"/>
    </source>
</evidence>
<feature type="signal peptide" evidence="1">
    <location>
        <begin position="1"/>
        <end position="22"/>
    </location>
</feature>
<reference evidence="2 3" key="1">
    <citation type="journal article" date="2009" name="Appl. Environ. Microbiol.">
        <title>Three genomes from the phylum Acidobacteria provide insight into the lifestyles of these microorganisms in soils.</title>
        <authorList>
            <person name="Ward N.L."/>
            <person name="Challacombe J.F."/>
            <person name="Janssen P.H."/>
            <person name="Henrissat B."/>
            <person name="Coutinho P.M."/>
            <person name="Wu M."/>
            <person name="Xie G."/>
            <person name="Haft D.H."/>
            <person name="Sait M."/>
            <person name="Badger J."/>
            <person name="Barabote R.D."/>
            <person name="Bradley B."/>
            <person name="Brettin T.S."/>
            <person name="Brinkac L.M."/>
            <person name="Bruce D."/>
            <person name="Creasy T."/>
            <person name="Daugherty S.C."/>
            <person name="Davidsen T.M."/>
            <person name="DeBoy R.T."/>
            <person name="Detter J.C."/>
            <person name="Dodson R.J."/>
            <person name="Durkin A.S."/>
            <person name="Ganapathy A."/>
            <person name="Gwinn-Giglio M."/>
            <person name="Han C.S."/>
            <person name="Khouri H."/>
            <person name="Kiss H."/>
            <person name="Kothari S.P."/>
            <person name="Madupu R."/>
            <person name="Nelson K.E."/>
            <person name="Nelson W.C."/>
            <person name="Paulsen I."/>
            <person name="Penn K."/>
            <person name="Ren Q."/>
            <person name="Rosovitz M.J."/>
            <person name="Selengut J.D."/>
            <person name="Shrivastava S."/>
            <person name="Sullivan S.A."/>
            <person name="Tapia R."/>
            <person name="Thompson L.S."/>
            <person name="Watkins K.L."/>
            <person name="Yang Q."/>
            <person name="Yu C."/>
            <person name="Zafar N."/>
            <person name="Zhou L."/>
            <person name="Kuske C.R."/>
        </authorList>
    </citation>
    <scope>NUCLEOTIDE SEQUENCE [LARGE SCALE GENOMIC DNA]</scope>
    <source>
        <strain evidence="2 3">Ellin345</strain>
    </source>
</reference>
<dbReference type="AlphaFoldDB" id="Q1IJQ4"/>
<dbReference type="EnsemblBacteria" id="ABF42896">
    <property type="protein sequence ID" value="ABF42896"/>
    <property type="gene ID" value="Acid345_3896"/>
</dbReference>
<dbReference type="KEGG" id="aba:Acid345_3896"/>
<dbReference type="SUPFAM" id="SSF52833">
    <property type="entry name" value="Thioredoxin-like"/>
    <property type="match status" value="1"/>
</dbReference>
<dbReference type="eggNOG" id="COG5429">
    <property type="taxonomic scope" value="Bacteria"/>
</dbReference>
<dbReference type="Pfam" id="PF06764">
    <property type="entry name" value="DUF1223"/>
    <property type="match status" value="1"/>
</dbReference>
<evidence type="ECO:0008006" key="4">
    <source>
        <dbReference type="Google" id="ProtNLM"/>
    </source>
</evidence>
<dbReference type="Proteomes" id="UP000002432">
    <property type="component" value="Chromosome"/>
</dbReference>
<keyword evidence="1" id="KW-0732">Signal</keyword>
<evidence type="ECO:0000313" key="2">
    <source>
        <dbReference type="EMBL" id="ABF42896.1"/>
    </source>
</evidence>
<dbReference type="Gene3D" id="2.60.40.10">
    <property type="entry name" value="Immunoglobulins"/>
    <property type="match status" value="1"/>
</dbReference>
<dbReference type="InterPro" id="IPR010634">
    <property type="entry name" value="DUF1223"/>
</dbReference>
<proteinExistence type="predicted"/>
<dbReference type="PANTHER" id="PTHR36057:SF1">
    <property type="entry name" value="LIPOPROTEIN LIPID ATTACHMENT SITE-LIKE PROTEIN, PUTATIVE (DUF1223)-RELATED"/>
    <property type="match status" value="1"/>
</dbReference>
<name>Q1IJQ4_KORVE</name>
<keyword evidence="3" id="KW-1185">Reference proteome</keyword>
<dbReference type="RefSeq" id="WP_011524695.1">
    <property type="nucleotide sequence ID" value="NC_008009.1"/>
</dbReference>
<dbReference type="OrthoDB" id="9808254at2"/>
<accession>Q1IJQ4</accession>
<dbReference type="EMBL" id="CP000360">
    <property type="protein sequence ID" value="ABF42896.1"/>
    <property type="molecule type" value="Genomic_DNA"/>
</dbReference>
<gene>
    <name evidence="2" type="ordered locus">Acid345_3896</name>
</gene>
<organism evidence="2 3">
    <name type="scientific">Koribacter versatilis (strain Ellin345)</name>
    <dbReference type="NCBI Taxonomy" id="204669"/>
    <lineage>
        <taxon>Bacteria</taxon>
        <taxon>Pseudomonadati</taxon>
        <taxon>Acidobacteriota</taxon>
        <taxon>Terriglobia</taxon>
        <taxon>Terriglobales</taxon>
        <taxon>Candidatus Korobacteraceae</taxon>
        <taxon>Candidatus Korobacter</taxon>
    </lineage>
</organism>
<dbReference type="PANTHER" id="PTHR36057">
    <property type="match status" value="1"/>
</dbReference>
<dbReference type="InterPro" id="IPR036249">
    <property type="entry name" value="Thioredoxin-like_sf"/>
</dbReference>
<dbReference type="HOGENOM" id="CLU_065609_1_0_0"/>